<evidence type="ECO:0000313" key="3">
    <source>
        <dbReference type="Proteomes" id="UP000076480"/>
    </source>
</evidence>
<gene>
    <name evidence="2" type="ORF">TY91_08535</name>
</gene>
<dbReference type="OrthoDB" id="9762085at2"/>
<evidence type="ECO:0000259" key="1">
    <source>
        <dbReference type="Pfam" id="PF05193"/>
    </source>
</evidence>
<organism evidence="2 3">
    <name type="scientific">Secundilactobacillus collinoides</name>
    <name type="common">Lactobacillus collinoides</name>
    <dbReference type="NCBI Taxonomy" id="33960"/>
    <lineage>
        <taxon>Bacteria</taxon>
        <taxon>Bacillati</taxon>
        <taxon>Bacillota</taxon>
        <taxon>Bacilli</taxon>
        <taxon>Lactobacillales</taxon>
        <taxon>Lactobacillaceae</taxon>
        <taxon>Secundilactobacillus</taxon>
    </lineage>
</organism>
<dbReference type="GO" id="GO:0046872">
    <property type="term" value="F:metal ion binding"/>
    <property type="evidence" value="ECO:0007669"/>
    <property type="project" value="InterPro"/>
</dbReference>
<dbReference type="Gene3D" id="3.30.830.10">
    <property type="entry name" value="Metalloenzyme, LuxS/M16 peptidase-like"/>
    <property type="match status" value="2"/>
</dbReference>
<comment type="caution">
    <text evidence="2">The sequence shown here is derived from an EMBL/GenBank/DDBJ whole genome shotgun (WGS) entry which is preliminary data.</text>
</comment>
<dbReference type="AlphaFoldDB" id="A0A166GTG3"/>
<dbReference type="PATRIC" id="fig|33960.6.peg.2295"/>
<sequence>MQVHVTDGVTLNVIATPQFKTTSISIDFLAPVSTLGLSQRILLAQLLETSSADYPTQTALAKKLATLYGASYGVNVYRYGLINGLRFSSSIINDQFANGENLTQEIFAFLKQVIFRPLASDGRFDTTTFDRQQVNLIAYLKSLNDDKQYYAERELFDLYFKEKPELATSLYGDEPTIEAVQNTALYNYYQQLLTHDDIKITVVGDVDADDIARYVADWQLPSRTSGRQPIVYQRPVTTAVSESETQPLQQSKLNLAYQLPVYYRDTHFYEALVFNGLFGGTPISLLFKNVREKNSLAYYASSRFDGFTGTLSVQAGIDQRNQQAVLDIITEQLDDIAHGHIDPEVFNQVVASLINNHESRQDSPRAVINQSVLDQLVGSTVSADDWLAHIQAVTPQQVAAIAEQVTLQATYFLKGDESR</sequence>
<dbReference type="Proteomes" id="UP000076480">
    <property type="component" value="Unassembled WGS sequence"/>
</dbReference>
<dbReference type="SUPFAM" id="SSF63411">
    <property type="entry name" value="LuxS/MPP-like metallohydrolase"/>
    <property type="match status" value="2"/>
</dbReference>
<dbReference type="PANTHER" id="PTHR11851:SF186">
    <property type="entry name" value="INACTIVE METALLOPROTEASE YMFF-RELATED"/>
    <property type="match status" value="1"/>
</dbReference>
<dbReference type="Pfam" id="PF05193">
    <property type="entry name" value="Peptidase_M16_C"/>
    <property type="match status" value="1"/>
</dbReference>
<dbReference type="PANTHER" id="PTHR11851">
    <property type="entry name" value="METALLOPROTEASE"/>
    <property type="match status" value="1"/>
</dbReference>
<keyword evidence="3" id="KW-1185">Reference proteome</keyword>
<dbReference type="EMBL" id="JYDC01000041">
    <property type="protein sequence ID" value="KZL40160.1"/>
    <property type="molecule type" value="Genomic_DNA"/>
</dbReference>
<name>A0A166GTG3_SECCO</name>
<evidence type="ECO:0000313" key="2">
    <source>
        <dbReference type="EMBL" id="KZL40160.1"/>
    </source>
</evidence>
<protein>
    <recommendedName>
        <fullName evidence="1">Peptidase M16 C-terminal domain-containing protein</fullName>
    </recommendedName>
</protein>
<dbReference type="InterPro" id="IPR011249">
    <property type="entry name" value="Metalloenz_LuxS/M16"/>
</dbReference>
<dbReference type="InterPro" id="IPR007863">
    <property type="entry name" value="Peptidase_M16_C"/>
</dbReference>
<accession>A0A166GTG3</accession>
<dbReference type="InterPro" id="IPR050361">
    <property type="entry name" value="MPP/UQCRC_Complex"/>
</dbReference>
<reference evidence="2 3" key="1">
    <citation type="submission" date="2015-02" db="EMBL/GenBank/DDBJ databases">
        <title>Draft genome sequence of Lactobacillus collinoides CUPV2371 isolated from a natural cider, the first genome sequence of a strain of this species.</title>
        <authorList>
            <person name="Puertas A.I."/>
            <person name="Spano G."/>
            <person name="Capozzi V."/>
            <person name="Lamontanara A."/>
            <person name="Orru L."/>
            <person name="Duenas M.T."/>
        </authorList>
    </citation>
    <scope>NUCLEOTIDE SEQUENCE [LARGE SCALE GENOMIC DNA]</scope>
    <source>
        <strain evidence="2 3">237</strain>
    </source>
</reference>
<proteinExistence type="predicted"/>
<dbReference type="NCBIfam" id="NF047422">
    <property type="entry name" value="YfmF_fam"/>
    <property type="match status" value="1"/>
</dbReference>
<feature type="domain" description="Peptidase M16 C-terminal" evidence="1">
    <location>
        <begin position="182"/>
        <end position="353"/>
    </location>
</feature>